<evidence type="ECO:0000256" key="1">
    <source>
        <dbReference type="ARBA" id="ARBA00022723"/>
    </source>
</evidence>
<dbReference type="SUPFAM" id="SSF56281">
    <property type="entry name" value="Metallo-hydrolase/oxidoreductase"/>
    <property type="match status" value="1"/>
</dbReference>
<evidence type="ECO:0000313" key="3">
    <source>
        <dbReference type="EMBL" id="MBC6491483.1"/>
    </source>
</evidence>
<gene>
    <name evidence="3" type="ORF">BC349_10590</name>
</gene>
<dbReference type="SMART" id="SM00450">
    <property type="entry name" value="RHOD"/>
    <property type="match status" value="2"/>
</dbReference>
<sequence>MKIEQLYTRGLAEASYYIECNGEAAIIDPLRDPQPYLTLARKNKAKIRFILETHFHADFVSGHQELAEKTGATIVFGPTATPMYKAHVAKDGEILSLGDCSIRVMHTPGHSLESSTYLLIDNNGKDYAIFTGDTLFIDDVGRPDLVQRVKAEMTPDFLAGLLFDSLRNKIIPLADEVLVYPGHGAGSACGRKIGEMTFDTLGRQKQTNFALSQDITRDEFIRRVTENLAEPPAYYPFNILMNATGDIPDLEEVLKKGNRALSSKDFYLQWQAEDAVVIDTRQVADFQRQYIPGSLFIGLCDDFSSWVGNVVKDIRQPILLVTEKGRERESIIHLSRIGYHNIIGYLKEGVKGWSKDGFETAAVPVIGHQQYAGFTVKEPGLVILDLRTECEYKAHHLPQSINMPLESIPHKSGQLQKSRSYLLCCDSGYRATIAYSLLKLDGFQRVTCVEGDLTAVPVL</sequence>
<dbReference type="Pfam" id="PF00753">
    <property type="entry name" value="Lactamase_B"/>
    <property type="match status" value="1"/>
</dbReference>
<evidence type="ECO:0000259" key="2">
    <source>
        <dbReference type="PROSITE" id="PS50206"/>
    </source>
</evidence>
<dbReference type="PANTHER" id="PTHR43084:SF1">
    <property type="entry name" value="PERSULFIDE DIOXYGENASE ETHE1, MITOCHONDRIAL"/>
    <property type="match status" value="1"/>
</dbReference>
<dbReference type="InterPro" id="IPR051682">
    <property type="entry name" value="Mito_Persulfide_Diox"/>
</dbReference>
<evidence type="ECO:0000313" key="4">
    <source>
        <dbReference type="Proteomes" id="UP000765802"/>
    </source>
</evidence>
<dbReference type="SUPFAM" id="SSF52821">
    <property type="entry name" value="Rhodanese/Cell cycle control phosphatase"/>
    <property type="match status" value="2"/>
</dbReference>
<dbReference type="Gene3D" id="3.60.15.10">
    <property type="entry name" value="Ribonuclease Z/Hydroxyacylglutathione hydrolase-like"/>
    <property type="match status" value="1"/>
</dbReference>
<dbReference type="InterPro" id="IPR036866">
    <property type="entry name" value="RibonucZ/Hydroxyglut_hydro"/>
</dbReference>
<dbReference type="CDD" id="cd07724">
    <property type="entry name" value="POD-like_MBL-fold"/>
    <property type="match status" value="1"/>
</dbReference>
<proteinExistence type="predicted"/>
<accession>A0ABR7MA93</accession>
<keyword evidence="1" id="KW-0479">Metal-binding</keyword>
<organism evidence="3 4">
    <name type="scientific">Flavihumibacter stibioxidans</name>
    <dbReference type="NCBI Taxonomy" id="1834163"/>
    <lineage>
        <taxon>Bacteria</taxon>
        <taxon>Pseudomonadati</taxon>
        <taxon>Bacteroidota</taxon>
        <taxon>Chitinophagia</taxon>
        <taxon>Chitinophagales</taxon>
        <taxon>Chitinophagaceae</taxon>
        <taxon>Flavihumibacter</taxon>
    </lineage>
</organism>
<dbReference type="InterPro" id="IPR001763">
    <property type="entry name" value="Rhodanese-like_dom"/>
</dbReference>
<dbReference type="InterPro" id="IPR044528">
    <property type="entry name" value="POD-like_MBL-fold"/>
</dbReference>
<dbReference type="InterPro" id="IPR036873">
    <property type="entry name" value="Rhodanese-like_dom_sf"/>
</dbReference>
<feature type="domain" description="Rhodanese" evidence="2">
    <location>
        <begin position="271"/>
        <end position="362"/>
    </location>
</feature>
<keyword evidence="4" id="KW-1185">Reference proteome</keyword>
<dbReference type="Pfam" id="PF00581">
    <property type="entry name" value="Rhodanese"/>
    <property type="match status" value="2"/>
</dbReference>
<dbReference type="RefSeq" id="WP_187256766.1">
    <property type="nucleotide sequence ID" value="NZ_JBHULF010000014.1"/>
</dbReference>
<feature type="domain" description="Rhodanese" evidence="2">
    <location>
        <begin position="377"/>
        <end position="457"/>
    </location>
</feature>
<name>A0ABR7MA93_9BACT</name>
<dbReference type="SMART" id="SM00849">
    <property type="entry name" value="Lactamase_B"/>
    <property type="match status" value="1"/>
</dbReference>
<protein>
    <submittedName>
        <fullName evidence="3">MBL fold metallo-hydrolase</fullName>
    </submittedName>
</protein>
<reference evidence="3 4" key="1">
    <citation type="submission" date="2016-07" db="EMBL/GenBank/DDBJ databases">
        <title>Genome analysis of Flavihumibacter stibioxidans YS-17.</title>
        <authorList>
            <person name="Shi K."/>
            <person name="Han Y."/>
            <person name="Wang G."/>
        </authorList>
    </citation>
    <scope>NUCLEOTIDE SEQUENCE [LARGE SCALE GENOMIC DNA]</scope>
    <source>
        <strain evidence="3 4">YS-17</strain>
    </source>
</reference>
<dbReference type="EMBL" id="MBUA01000012">
    <property type="protein sequence ID" value="MBC6491483.1"/>
    <property type="molecule type" value="Genomic_DNA"/>
</dbReference>
<dbReference type="Gene3D" id="3.40.250.10">
    <property type="entry name" value="Rhodanese-like domain"/>
    <property type="match status" value="2"/>
</dbReference>
<dbReference type="CDD" id="cd00158">
    <property type="entry name" value="RHOD"/>
    <property type="match status" value="2"/>
</dbReference>
<comment type="caution">
    <text evidence="3">The sequence shown here is derived from an EMBL/GenBank/DDBJ whole genome shotgun (WGS) entry which is preliminary data.</text>
</comment>
<dbReference type="Proteomes" id="UP000765802">
    <property type="component" value="Unassembled WGS sequence"/>
</dbReference>
<dbReference type="InterPro" id="IPR001279">
    <property type="entry name" value="Metallo-B-lactamas"/>
</dbReference>
<dbReference type="PROSITE" id="PS50206">
    <property type="entry name" value="RHODANESE_3"/>
    <property type="match status" value="2"/>
</dbReference>
<dbReference type="PANTHER" id="PTHR43084">
    <property type="entry name" value="PERSULFIDE DIOXYGENASE ETHE1"/>
    <property type="match status" value="1"/>
</dbReference>